<gene>
    <name evidence="1" type="ORF">D3874_02990</name>
</gene>
<dbReference type="Proteomes" id="UP000284605">
    <property type="component" value="Unassembled WGS sequence"/>
</dbReference>
<accession>A0A418WUE5</accession>
<dbReference type="RefSeq" id="WP_119776316.1">
    <property type="nucleotide sequence ID" value="NZ_QYUK01000008.1"/>
</dbReference>
<dbReference type="OrthoDB" id="9833164at2"/>
<comment type="caution">
    <text evidence="1">The sequence shown here is derived from an EMBL/GenBank/DDBJ whole genome shotgun (WGS) entry which is preliminary data.</text>
</comment>
<evidence type="ECO:0000313" key="1">
    <source>
        <dbReference type="EMBL" id="RJF94796.1"/>
    </source>
</evidence>
<dbReference type="EMBL" id="QYUK01000008">
    <property type="protein sequence ID" value="RJF94796.1"/>
    <property type="molecule type" value="Genomic_DNA"/>
</dbReference>
<evidence type="ECO:0000313" key="2">
    <source>
        <dbReference type="Proteomes" id="UP000284605"/>
    </source>
</evidence>
<reference evidence="1 2" key="1">
    <citation type="submission" date="2018-09" db="EMBL/GenBank/DDBJ databases">
        <authorList>
            <person name="Zhu H."/>
        </authorList>
    </citation>
    <scope>NUCLEOTIDE SEQUENCE [LARGE SCALE GENOMIC DNA]</scope>
    <source>
        <strain evidence="1 2">K1W22B-8</strain>
    </source>
</reference>
<name>A0A418WUE5_9PROT</name>
<proteinExistence type="predicted"/>
<protein>
    <submittedName>
        <fullName evidence="1">Uncharacterized protein</fullName>
    </submittedName>
</protein>
<dbReference type="AlphaFoldDB" id="A0A418WUE5"/>
<sequence length="184" mass="19347">MRIAAGQVAHFKEARAPIATDDLSVGAWFGSLWLDTTTTPSTIYVCVDAAAAAAVWFDLTRIPAHLGWGMLDLVRFHQLGSAAFLPAEALSTAPILEVTNSFTLSAADNRKTFIAISGALTFALPPAASLRDPWRVIIKRGGATSLTVARAGSDTINRTAADLTIASETTVNIGASSATNYEVL</sequence>
<organism evidence="1 2">
    <name type="scientific">Oleomonas cavernae</name>
    <dbReference type="NCBI Taxonomy" id="2320859"/>
    <lineage>
        <taxon>Bacteria</taxon>
        <taxon>Pseudomonadati</taxon>
        <taxon>Pseudomonadota</taxon>
        <taxon>Alphaproteobacteria</taxon>
        <taxon>Acetobacterales</taxon>
        <taxon>Acetobacteraceae</taxon>
        <taxon>Oleomonas</taxon>
    </lineage>
</organism>
<keyword evidence="2" id="KW-1185">Reference proteome</keyword>